<feature type="domain" description="RNA ligase 2 C-terminal" evidence="2">
    <location>
        <begin position="222"/>
        <end position="277"/>
    </location>
</feature>
<dbReference type="AlphaFoldDB" id="H3NPE5"/>
<name>H3NPE5_9FIRM</name>
<evidence type="ECO:0000259" key="1">
    <source>
        <dbReference type="Pfam" id="PF09414"/>
    </source>
</evidence>
<reference evidence="3 4" key="1">
    <citation type="submission" date="2012-01" db="EMBL/GenBank/DDBJ databases">
        <title>The Genome Sequence of Helcococcus kunzii ATCC 51366.</title>
        <authorList>
            <consortium name="The Broad Institute Genome Sequencing Platform"/>
            <person name="Earl A."/>
            <person name="Ward D."/>
            <person name="Feldgarden M."/>
            <person name="Gevers D."/>
            <person name="Huys G."/>
            <person name="Young S.K."/>
            <person name="Zeng Q."/>
            <person name="Gargeya S."/>
            <person name="Fitzgerald M."/>
            <person name="Haas B."/>
            <person name="Abouelleil A."/>
            <person name="Alvarado L."/>
            <person name="Arachchi H.M."/>
            <person name="Berlin A."/>
            <person name="Chapman S.B."/>
            <person name="Gearin G."/>
            <person name="Goldberg J."/>
            <person name="Griggs A."/>
            <person name="Gujja S."/>
            <person name="Hansen M."/>
            <person name="Heiman D."/>
            <person name="Howarth C."/>
            <person name="Larimer J."/>
            <person name="Lui A."/>
            <person name="MacDonald P.J.P."/>
            <person name="McCowen C."/>
            <person name="Montmayeur A."/>
            <person name="Murphy C."/>
            <person name="Neiman D."/>
            <person name="Pearson M."/>
            <person name="Priest M."/>
            <person name="Roberts A."/>
            <person name="Saif S."/>
            <person name="Shea T."/>
            <person name="Sisk P."/>
            <person name="Stolte C."/>
            <person name="Sykes S."/>
            <person name="Wortman J."/>
            <person name="Nusbaum C."/>
            <person name="Birren B."/>
        </authorList>
    </citation>
    <scope>NUCLEOTIDE SEQUENCE [LARGE SCALE GENOMIC DNA]</scope>
    <source>
        <strain evidence="3 4">ATCC 51366</strain>
    </source>
</reference>
<evidence type="ECO:0000313" key="4">
    <source>
        <dbReference type="Proteomes" id="UP000004191"/>
    </source>
</evidence>
<dbReference type="eggNOG" id="ENOG50349A3">
    <property type="taxonomic scope" value="Bacteria"/>
</dbReference>
<dbReference type="Gene3D" id="3.30.470.30">
    <property type="entry name" value="DNA ligase/mRNA capping enzyme"/>
    <property type="match status" value="1"/>
</dbReference>
<dbReference type="OrthoDB" id="3035007at2"/>
<protein>
    <submittedName>
        <fullName evidence="3">Rnl2 family RNA ligase</fullName>
    </submittedName>
</protein>
<comment type="caution">
    <text evidence="3">The sequence shown here is derived from an EMBL/GenBank/DDBJ whole genome shotgun (WGS) entry which is preliminary data.</text>
</comment>
<gene>
    <name evidence="3" type="ORF">HMPREF9709_01206</name>
</gene>
<dbReference type="HOGENOM" id="CLU_902988_0_0_9"/>
<proteinExistence type="predicted"/>
<dbReference type="Pfam" id="PF09414">
    <property type="entry name" value="RNA_ligase"/>
    <property type="match status" value="1"/>
</dbReference>
<dbReference type="Gene3D" id="3.30.1490.70">
    <property type="match status" value="1"/>
</dbReference>
<dbReference type="GeneID" id="96999185"/>
<dbReference type="Proteomes" id="UP000004191">
    <property type="component" value="Unassembled WGS sequence"/>
</dbReference>
<accession>H3NPE5</accession>
<dbReference type="Gene3D" id="1.10.10.1810">
    <property type="entry name" value="RNA ligase"/>
    <property type="match status" value="1"/>
</dbReference>
<dbReference type="SUPFAM" id="SSF56091">
    <property type="entry name" value="DNA ligase/mRNA capping enzyme, catalytic domain"/>
    <property type="match status" value="1"/>
</dbReference>
<keyword evidence="4" id="KW-1185">Reference proteome</keyword>
<feature type="domain" description="RNA ligase" evidence="1">
    <location>
        <begin position="27"/>
        <end position="187"/>
    </location>
</feature>
<dbReference type="EMBL" id="AGEI01000023">
    <property type="protein sequence ID" value="EHR33458.1"/>
    <property type="molecule type" value="Genomic_DNA"/>
</dbReference>
<dbReference type="STRING" id="883114.HMPREF9709_01206"/>
<dbReference type="RefSeq" id="WP_005398721.1">
    <property type="nucleotide sequence ID" value="NZ_JH601088.1"/>
</dbReference>
<evidence type="ECO:0000313" key="3">
    <source>
        <dbReference type="EMBL" id="EHR33458.1"/>
    </source>
</evidence>
<dbReference type="GO" id="GO:0016874">
    <property type="term" value="F:ligase activity"/>
    <property type="evidence" value="ECO:0007669"/>
    <property type="project" value="UniProtKB-KW"/>
</dbReference>
<dbReference type="Pfam" id="PF18043">
    <property type="entry name" value="T4_Rnl2_C"/>
    <property type="match status" value="1"/>
</dbReference>
<dbReference type="InterPro" id="IPR040609">
    <property type="entry name" value="Rnl2_C"/>
</dbReference>
<evidence type="ECO:0000259" key="2">
    <source>
        <dbReference type="Pfam" id="PF18043"/>
    </source>
</evidence>
<dbReference type="InterPro" id="IPR041948">
    <property type="entry name" value="Rnl1/2_C_sf"/>
</dbReference>
<sequence>MKFTRYPSLTNHYAIGKTRDLIGKLDDEYYATEKNHGTNIQLTVDKNLRVGVGKRSTFITDEKPYSDVFELSEDIIAELQGFIAENADIEQVTLYGELFGSGVQKTDYQANKDKERQVRFYDCFIHFTNGKIIASKKDLYELVKEEFVAKIIKTGKLIDLVKEELPKESTYGGNTFEGYVYKPNVDNYVLNSNNNGIYYPVVKHKTEDFSEVRNKVKIELGEEEIKLHNLVESYITKNRVVNVLSHGDIELIPQNIGEIIKLVQEDIKKELIKENPEVDKNLVYQIVRKKGSLIVPLIKKIMFEEVE</sequence>
<organism evidence="3 4">
    <name type="scientific">Helcococcus kunzii ATCC 51366</name>
    <dbReference type="NCBI Taxonomy" id="883114"/>
    <lineage>
        <taxon>Bacteria</taxon>
        <taxon>Bacillati</taxon>
        <taxon>Bacillota</taxon>
        <taxon>Tissierellia</taxon>
        <taxon>Tissierellales</taxon>
        <taxon>Peptoniphilaceae</taxon>
        <taxon>Helcococcus</taxon>
    </lineage>
</organism>
<dbReference type="InterPro" id="IPR021122">
    <property type="entry name" value="RNA_ligase_dom_REL/Rnl2"/>
</dbReference>
<keyword evidence="3" id="KW-0436">Ligase</keyword>